<proteinExistence type="predicted"/>
<evidence type="ECO:0000313" key="2">
    <source>
        <dbReference type="Proteomes" id="UP000000644"/>
    </source>
</evidence>
<evidence type="ECO:0000313" key="1">
    <source>
        <dbReference type="EMBL" id="ABM39993.1"/>
    </source>
</evidence>
<dbReference type="KEGG" id="pna:Pnap_4930"/>
<sequence>MKTTLTTGVTTEQLVAAGGNFWTNNARAQRFYFNDLDSLFGLKCSYYKTGNVFSATLDGDVISNGLARRILSDVGTLKVYFDMADLSLHIKSGNFRMSENYDYESILTEALLAHANLTIA</sequence>
<dbReference type="OrthoDB" id="4222258at2"/>
<dbReference type="EMBL" id="CP000532">
    <property type="protein sequence ID" value="ABM39993.1"/>
    <property type="molecule type" value="Genomic_DNA"/>
</dbReference>
<reference evidence="2" key="1">
    <citation type="journal article" date="2009" name="Environ. Microbiol.">
        <title>The genome of Polaromonas naphthalenivorans strain CJ2, isolated from coal tar-contaminated sediment, reveals physiological and metabolic versatility and evolution through extensive horizontal gene transfer.</title>
        <authorList>
            <person name="Yagi J.M."/>
            <person name="Sims D."/>
            <person name="Brettin T."/>
            <person name="Bruce D."/>
            <person name="Madsen E.L."/>
        </authorList>
    </citation>
    <scope>NUCLEOTIDE SEQUENCE [LARGE SCALE GENOMIC DNA]</scope>
    <source>
        <strain evidence="2">CJ2</strain>
        <plasmid evidence="2">Plasmid pPNAP03</plasmid>
    </source>
</reference>
<gene>
    <name evidence="1" type="ordered locus">Pnap_4930</name>
</gene>
<protein>
    <submittedName>
        <fullName evidence="1">Uncharacterized protein</fullName>
    </submittedName>
</protein>
<geneLocation type="plasmid" evidence="1 2">
    <name>pPNAP03</name>
</geneLocation>
<dbReference type="RefSeq" id="WP_011798364.1">
    <property type="nucleotide sequence ID" value="NC_008759.1"/>
</dbReference>
<keyword evidence="1" id="KW-0614">Plasmid</keyword>
<dbReference type="HOGENOM" id="CLU_2047522_0_0_4"/>
<dbReference type="AlphaFoldDB" id="A1VWG5"/>
<dbReference type="Proteomes" id="UP000000644">
    <property type="component" value="Plasmid pPNAP03"/>
</dbReference>
<name>A1VWG5_POLNA</name>
<accession>A1VWG5</accession>
<organism evidence="1 2">
    <name type="scientific">Polaromonas naphthalenivorans (strain CJ2)</name>
    <dbReference type="NCBI Taxonomy" id="365044"/>
    <lineage>
        <taxon>Bacteria</taxon>
        <taxon>Pseudomonadati</taxon>
        <taxon>Pseudomonadota</taxon>
        <taxon>Betaproteobacteria</taxon>
        <taxon>Burkholderiales</taxon>
        <taxon>Comamonadaceae</taxon>
        <taxon>Polaromonas</taxon>
    </lineage>
</organism>
<keyword evidence="2" id="KW-1185">Reference proteome</keyword>